<comment type="caution">
    <text evidence="2">The sequence shown here is derived from an EMBL/GenBank/DDBJ whole genome shotgun (WGS) entry which is preliminary data.</text>
</comment>
<dbReference type="EMBL" id="JAHUTJ010062951">
    <property type="protein sequence ID" value="MED6289033.1"/>
    <property type="molecule type" value="Genomic_DNA"/>
</dbReference>
<feature type="compositionally biased region" description="Polar residues" evidence="1">
    <location>
        <begin position="82"/>
        <end position="97"/>
    </location>
</feature>
<keyword evidence="3" id="KW-1185">Reference proteome</keyword>
<evidence type="ECO:0000313" key="2">
    <source>
        <dbReference type="EMBL" id="MED6289033.1"/>
    </source>
</evidence>
<evidence type="ECO:0000256" key="1">
    <source>
        <dbReference type="SAM" id="MobiDB-lite"/>
    </source>
</evidence>
<name>A0ABU7ERU9_9TELE</name>
<proteinExistence type="predicted"/>
<gene>
    <name evidence="2" type="ORF">CHARACLAT_032157</name>
</gene>
<evidence type="ECO:0000313" key="3">
    <source>
        <dbReference type="Proteomes" id="UP001352852"/>
    </source>
</evidence>
<accession>A0ABU7ERU9</accession>
<feature type="compositionally biased region" description="Polar residues" evidence="1">
    <location>
        <begin position="25"/>
        <end position="34"/>
    </location>
</feature>
<protein>
    <submittedName>
        <fullName evidence="2">Uncharacterized protein</fullName>
    </submittedName>
</protein>
<dbReference type="Proteomes" id="UP001352852">
    <property type="component" value="Unassembled WGS sequence"/>
</dbReference>
<reference evidence="2 3" key="1">
    <citation type="submission" date="2021-06" db="EMBL/GenBank/DDBJ databases">
        <authorList>
            <person name="Palmer J.M."/>
        </authorList>
    </citation>
    <scope>NUCLEOTIDE SEQUENCE [LARGE SCALE GENOMIC DNA]</scope>
    <source>
        <strain evidence="2 3">CL_MEX2019</strain>
        <tissue evidence="2">Muscle</tissue>
    </source>
</reference>
<sequence length="97" mass="10275">MDLSRGHSAPENGRWMGTSPAAIMQSLSIGTFNSGCEEPQTCPPGPKAGVQSHEERRRALAKPPSSHSVEGPGSYSDEPTGLTCSWLRQSRSSHGPS</sequence>
<feature type="region of interest" description="Disordered" evidence="1">
    <location>
        <begin position="1"/>
        <end position="97"/>
    </location>
</feature>
<organism evidence="2 3">
    <name type="scientific">Characodon lateralis</name>
    <dbReference type="NCBI Taxonomy" id="208331"/>
    <lineage>
        <taxon>Eukaryota</taxon>
        <taxon>Metazoa</taxon>
        <taxon>Chordata</taxon>
        <taxon>Craniata</taxon>
        <taxon>Vertebrata</taxon>
        <taxon>Euteleostomi</taxon>
        <taxon>Actinopterygii</taxon>
        <taxon>Neopterygii</taxon>
        <taxon>Teleostei</taxon>
        <taxon>Neoteleostei</taxon>
        <taxon>Acanthomorphata</taxon>
        <taxon>Ovalentaria</taxon>
        <taxon>Atherinomorphae</taxon>
        <taxon>Cyprinodontiformes</taxon>
        <taxon>Goodeidae</taxon>
        <taxon>Characodon</taxon>
    </lineage>
</organism>